<accession>A0ABV3DFW6</accession>
<dbReference type="Proteomes" id="UP001551482">
    <property type="component" value="Unassembled WGS sequence"/>
</dbReference>
<comment type="caution">
    <text evidence="1">The sequence shown here is derived from an EMBL/GenBank/DDBJ whole genome shotgun (WGS) entry which is preliminary data.</text>
</comment>
<sequence>MTNSYTTLWTQGRCRYLRDTGYGGKRLSTLIASGHQSLPSFLSAGLQPGDHIFPVSVTKGRIRVLGRLEVVRSVSLLHYQTPEKMLTPEEHERFLDWYPGGLEGCAREILVGTAGTPLDFETVVPPTMLERLTYTSRRGERTLKYVEDGLLKRFVSLQGVYRLAAGSAAEMHALVRDAADRVGPDPRTA</sequence>
<evidence type="ECO:0000313" key="2">
    <source>
        <dbReference type="Proteomes" id="UP001551482"/>
    </source>
</evidence>
<evidence type="ECO:0008006" key="3">
    <source>
        <dbReference type="Google" id="ProtNLM"/>
    </source>
</evidence>
<keyword evidence="2" id="KW-1185">Reference proteome</keyword>
<name>A0ABV3DFW6_9ACTN</name>
<proteinExistence type="predicted"/>
<dbReference type="RefSeq" id="WP_358353458.1">
    <property type="nucleotide sequence ID" value="NZ_JBEZFP010000029.1"/>
</dbReference>
<gene>
    <name evidence="1" type="ORF">AB0C36_14115</name>
</gene>
<organism evidence="1 2">
    <name type="scientific">Streptodolium elevatio</name>
    <dbReference type="NCBI Taxonomy" id="3157996"/>
    <lineage>
        <taxon>Bacteria</taxon>
        <taxon>Bacillati</taxon>
        <taxon>Actinomycetota</taxon>
        <taxon>Actinomycetes</taxon>
        <taxon>Kitasatosporales</taxon>
        <taxon>Streptomycetaceae</taxon>
        <taxon>Streptodolium</taxon>
    </lineage>
</organism>
<dbReference type="EMBL" id="JBEZFP010000029">
    <property type="protein sequence ID" value="MEU8134638.1"/>
    <property type="molecule type" value="Genomic_DNA"/>
</dbReference>
<protein>
    <recommendedName>
        <fullName evidence="3">ASCH domain-containing protein</fullName>
    </recommendedName>
</protein>
<reference evidence="1 2" key="1">
    <citation type="submission" date="2024-06" db="EMBL/GenBank/DDBJ databases">
        <title>The Natural Products Discovery Center: Release of the First 8490 Sequenced Strains for Exploring Actinobacteria Biosynthetic Diversity.</title>
        <authorList>
            <person name="Kalkreuter E."/>
            <person name="Kautsar S.A."/>
            <person name="Yang D."/>
            <person name="Bader C.D."/>
            <person name="Teijaro C.N."/>
            <person name="Fluegel L."/>
            <person name="Davis C.M."/>
            <person name="Simpson J.R."/>
            <person name="Lauterbach L."/>
            <person name="Steele A.D."/>
            <person name="Gui C."/>
            <person name="Meng S."/>
            <person name="Li G."/>
            <person name="Viehrig K."/>
            <person name="Ye F."/>
            <person name="Su P."/>
            <person name="Kiefer A.F."/>
            <person name="Nichols A."/>
            <person name="Cepeda A.J."/>
            <person name="Yan W."/>
            <person name="Fan B."/>
            <person name="Jiang Y."/>
            <person name="Adhikari A."/>
            <person name="Zheng C.-J."/>
            <person name="Schuster L."/>
            <person name="Cowan T.M."/>
            <person name="Smanski M.J."/>
            <person name="Chevrette M.G."/>
            <person name="De Carvalho L.P.S."/>
            <person name="Shen B."/>
        </authorList>
    </citation>
    <scope>NUCLEOTIDE SEQUENCE [LARGE SCALE GENOMIC DNA]</scope>
    <source>
        <strain evidence="1 2">NPDC048946</strain>
    </source>
</reference>
<evidence type="ECO:0000313" key="1">
    <source>
        <dbReference type="EMBL" id="MEU8134638.1"/>
    </source>
</evidence>